<proteinExistence type="inferred from homology"/>
<name>A0ABX8QUH6_9ACTN</name>
<dbReference type="PANTHER" id="PTHR30244">
    <property type="entry name" value="TRANSAMINASE"/>
    <property type="match status" value="1"/>
</dbReference>
<evidence type="ECO:0000313" key="3">
    <source>
        <dbReference type="EMBL" id="QXJ22397.1"/>
    </source>
</evidence>
<keyword evidence="3" id="KW-0808">Transferase</keyword>
<dbReference type="InterPro" id="IPR000653">
    <property type="entry name" value="DegT/StrS_aminotransferase"/>
</dbReference>
<keyword evidence="4" id="KW-1185">Reference proteome</keyword>
<dbReference type="InterPro" id="IPR015421">
    <property type="entry name" value="PyrdxlP-dep_Trfase_major"/>
</dbReference>
<evidence type="ECO:0000313" key="4">
    <source>
        <dbReference type="Proteomes" id="UP001049518"/>
    </source>
</evidence>
<dbReference type="EMBL" id="CP059572">
    <property type="protein sequence ID" value="QXJ22397.1"/>
    <property type="molecule type" value="Genomic_DNA"/>
</dbReference>
<dbReference type="Gene3D" id="3.40.640.10">
    <property type="entry name" value="Type I PLP-dependent aspartate aminotransferase-like (Major domain)"/>
    <property type="match status" value="1"/>
</dbReference>
<accession>A0ABX8QUH6</accession>
<keyword evidence="2" id="KW-0663">Pyridoxal phosphate</keyword>
<dbReference type="CDD" id="cd00616">
    <property type="entry name" value="AHBA_syn"/>
    <property type="match status" value="1"/>
</dbReference>
<sequence length="439" mass="47926">MSELAMLGGPRIVPRNRRIPRWPDLAPEDEEAVRRVVASGRYTAAAAGEKEIAGLERDWAEEVGTRHCVAVSNGTTALSLALAAAGVGPGDEVIVPALSFIATAITPLHLSAVPVFADVDPVTFNVAPKAVEAAVTPRTRAIVVVHLHGLPADLDELAATAGRHGLALVEDAAQAHGARYRGRAVGSYGDIGTFSLNVSKNLPTCGEGGLVTTDDDDLHRRVGMMRQFGEMLGGGGPRSYVSHVLGWNDKPNAVQCAFTRSRLGRFREENRIRDENVRHFLGRLGELPWLRGPEAPDDRTHAWHILRFMTDPEPFGLGPAHTGPVRAAVMKALRAEGVPATHYQLMPLPGQRVFRRPPIATEDHYRASDWPNTLEVIDGSFTIQKAHLSPKARPMLDLYADAATKVWENRDAIAREAREMDYRPPWQEAEEIAEQELPT</sequence>
<dbReference type="PANTHER" id="PTHR30244:SF34">
    <property type="entry name" value="DTDP-4-AMINO-4,6-DIDEOXYGALACTOSE TRANSAMINASE"/>
    <property type="match status" value="1"/>
</dbReference>
<keyword evidence="3" id="KW-0032">Aminotransferase</keyword>
<organism evidence="3 4">
    <name type="scientific">Actinomadura graeca</name>
    <dbReference type="NCBI Taxonomy" id="2750812"/>
    <lineage>
        <taxon>Bacteria</taxon>
        <taxon>Bacillati</taxon>
        <taxon>Actinomycetota</taxon>
        <taxon>Actinomycetes</taxon>
        <taxon>Streptosporangiales</taxon>
        <taxon>Thermomonosporaceae</taxon>
        <taxon>Actinomadura</taxon>
    </lineage>
</organism>
<dbReference type="RefSeq" id="WP_273700051.1">
    <property type="nucleotide sequence ID" value="NZ_CP059572.1"/>
</dbReference>
<dbReference type="GO" id="GO:0008483">
    <property type="term" value="F:transaminase activity"/>
    <property type="evidence" value="ECO:0007669"/>
    <property type="project" value="UniProtKB-KW"/>
</dbReference>
<gene>
    <name evidence="3" type="ORF">AGRA3207_003389</name>
</gene>
<dbReference type="Gene3D" id="3.90.1150.10">
    <property type="entry name" value="Aspartate Aminotransferase, domain 1"/>
    <property type="match status" value="1"/>
</dbReference>
<dbReference type="SUPFAM" id="SSF53383">
    <property type="entry name" value="PLP-dependent transferases"/>
    <property type="match status" value="1"/>
</dbReference>
<dbReference type="Pfam" id="PF01041">
    <property type="entry name" value="DegT_DnrJ_EryC1"/>
    <property type="match status" value="1"/>
</dbReference>
<comment type="cofactor">
    <cofactor evidence="1">
        <name>pyridoxal 5'-phosphate</name>
        <dbReference type="ChEBI" id="CHEBI:597326"/>
    </cofactor>
</comment>
<dbReference type="Proteomes" id="UP001049518">
    <property type="component" value="Chromosome"/>
</dbReference>
<evidence type="ECO:0000256" key="1">
    <source>
        <dbReference type="ARBA" id="ARBA00001933"/>
    </source>
</evidence>
<evidence type="ECO:0000256" key="2">
    <source>
        <dbReference type="RuleBase" id="RU004508"/>
    </source>
</evidence>
<dbReference type="InterPro" id="IPR015424">
    <property type="entry name" value="PyrdxlP-dep_Trfase"/>
</dbReference>
<dbReference type="PIRSF" id="PIRSF000390">
    <property type="entry name" value="PLP_StrS"/>
    <property type="match status" value="1"/>
</dbReference>
<protein>
    <submittedName>
        <fullName evidence="3">DegT/DnrJ/EryC1/StrS family aminotransferase</fullName>
    </submittedName>
</protein>
<reference evidence="3" key="1">
    <citation type="submission" date="2020-07" db="EMBL/GenBank/DDBJ databases">
        <authorList>
            <person name="Tarantini F.S."/>
            <person name="Hong K.W."/>
            <person name="Chan K.G."/>
        </authorList>
    </citation>
    <scope>NUCLEOTIDE SEQUENCE</scope>
    <source>
        <strain evidence="3">32-07</strain>
    </source>
</reference>
<comment type="similarity">
    <text evidence="2">Belongs to the DegT/DnrJ/EryC1 family.</text>
</comment>
<dbReference type="InterPro" id="IPR015422">
    <property type="entry name" value="PyrdxlP-dep_Trfase_small"/>
</dbReference>